<evidence type="ECO:0000313" key="2">
    <source>
        <dbReference type="Proteomes" id="UP000443090"/>
    </source>
</evidence>
<dbReference type="OrthoDB" id="10465383at2759"/>
<evidence type="ECO:0000313" key="1">
    <source>
        <dbReference type="EMBL" id="TVY31843.1"/>
    </source>
</evidence>
<proteinExistence type="predicted"/>
<dbReference type="AlphaFoldDB" id="A0A8H8U575"/>
<sequence length="117" mass="13505">MTLLRAQMRYELPKPFIAILLFKGLSSSFDAFSSRKYKELISDIISEEARLQSDSIKYPELRQNKRTKNEASKKTESTKAVMMTLAYNSISDKETSFYKTKLILDSGASEHYTFNKD</sequence>
<organism evidence="1 2">
    <name type="scientific">Lachnellula occidentalis</name>
    <dbReference type="NCBI Taxonomy" id="215460"/>
    <lineage>
        <taxon>Eukaryota</taxon>
        <taxon>Fungi</taxon>
        <taxon>Dikarya</taxon>
        <taxon>Ascomycota</taxon>
        <taxon>Pezizomycotina</taxon>
        <taxon>Leotiomycetes</taxon>
        <taxon>Helotiales</taxon>
        <taxon>Lachnaceae</taxon>
        <taxon>Lachnellula</taxon>
    </lineage>
</organism>
<name>A0A8H8U575_9HELO</name>
<dbReference type="Proteomes" id="UP000443090">
    <property type="component" value="Unassembled WGS sequence"/>
</dbReference>
<protein>
    <submittedName>
        <fullName evidence="1">Uncharacterized protein</fullName>
    </submittedName>
</protein>
<keyword evidence="2" id="KW-1185">Reference proteome</keyword>
<gene>
    <name evidence="1" type="ORF">LOCC1_G008381</name>
</gene>
<accession>A0A8H8U575</accession>
<reference evidence="1 2" key="1">
    <citation type="submission" date="2018-05" db="EMBL/GenBank/DDBJ databases">
        <title>Genome sequencing and assembly of the regulated plant pathogen Lachnellula willkommii and related sister species for the development of diagnostic species identification markers.</title>
        <authorList>
            <person name="Giroux E."/>
            <person name="Bilodeau G."/>
        </authorList>
    </citation>
    <scope>NUCLEOTIDE SEQUENCE [LARGE SCALE GENOMIC DNA]</scope>
    <source>
        <strain evidence="1 2">CBS 160.35</strain>
    </source>
</reference>
<dbReference type="EMBL" id="QGMI01001978">
    <property type="protein sequence ID" value="TVY31843.1"/>
    <property type="molecule type" value="Genomic_DNA"/>
</dbReference>
<comment type="caution">
    <text evidence="1">The sequence shown here is derived from an EMBL/GenBank/DDBJ whole genome shotgun (WGS) entry which is preliminary data.</text>
</comment>